<dbReference type="EMBL" id="CAJOBO010010104">
    <property type="protein sequence ID" value="CAF4596840.1"/>
    <property type="molecule type" value="Genomic_DNA"/>
</dbReference>
<dbReference type="Pfam" id="PF20700">
    <property type="entry name" value="Mutator"/>
    <property type="match status" value="1"/>
</dbReference>
<comment type="caution">
    <text evidence="2">The sequence shown here is derived from an EMBL/GenBank/DDBJ whole genome shotgun (WGS) entry which is preliminary data.</text>
</comment>
<evidence type="ECO:0000259" key="1">
    <source>
        <dbReference type="Pfam" id="PF20700"/>
    </source>
</evidence>
<proteinExistence type="predicted"/>
<dbReference type="InterPro" id="IPR049012">
    <property type="entry name" value="Mutator_transp_dom"/>
</dbReference>
<evidence type="ECO:0000313" key="3">
    <source>
        <dbReference type="Proteomes" id="UP000663851"/>
    </source>
</evidence>
<evidence type="ECO:0000313" key="2">
    <source>
        <dbReference type="EMBL" id="CAF4596840.1"/>
    </source>
</evidence>
<protein>
    <recommendedName>
        <fullName evidence="1">Mutator-like transposase domain-containing protein</fullName>
    </recommendedName>
</protein>
<accession>A0A821C4D3</accession>
<gene>
    <name evidence="2" type="ORF">HFQ381_LOCUS33319</name>
</gene>
<name>A0A821C4D3_9BILA</name>
<dbReference type="Proteomes" id="UP000663851">
    <property type="component" value="Unassembled WGS sequence"/>
</dbReference>
<organism evidence="2 3">
    <name type="scientific">Rotaria socialis</name>
    <dbReference type="NCBI Taxonomy" id="392032"/>
    <lineage>
        <taxon>Eukaryota</taxon>
        <taxon>Metazoa</taxon>
        <taxon>Spiralia</taxon>
        <taxon>Gnathifera</taxon>
        <taxon>Rotifera</taxon>
        <taxon>Eurotatoria</taxon>
        <taxon>Bdelloidea</taxon>
        <taxon>Philodinida</taxon>
        <taxon>Philodinidae</taxon>
        <taxon>Rotaria</taxon>
    </lineage>
</organism>
<sequence length="318" mass="36066">MEKEMIYEMFCRSLPKYDIKYISYIGDGDAKIHKYLTTNPPYPGVTIRKLEDTNHFAKRMLSRIKKIKQENKNTILSDGKKVSGKGRLTDGDAIKFKIYFAKAIRESKTDLDKLYEKSWTIFNHHYSTDIEPMHDWCDPQWGKYLQAKSNGQQFTHNSRLAIPRACLDLIKPAFLELCSKTSLARVVGGGSQNANEAFHSLLWTMVPKHRFCSSTILRTALGLSTIIYNDGYSSLDKLFTSRENRLLQKLKKDKKSATTTTATIMTTTATANNSSSESDDEFSFIPNNNNFADTTQGLIALELSEDDADMDYEPGGDD</sequence>
<feature type="domain" description="Mutator-like transposase" evidence="1">
    <location>
        <begin position="1"/>
        <end position="138"/>
    </location>
</feature>
<dbReference type="AlphaFoldDB" id="A0A821C4D3"/>
<reference evidence="2" key="1">
    <citation type="submission" date="2021-02" db="EMBL/GenBank/DDBJ databases">
        <authorList>
            <person name="Nowell W R."/>
        </authorList>
    </citation>
    <scope>NUCLEOTIDE SEQUENCE</scope>
</reference>